<organism evidence="1 2">
    <name type="scientific">Mesorhizobium shonense</name>
    <dbReference type="NCBI Taxonomy" id="1209948"/>
    <lineage>
        <taxon>Bacteria</taxon>
        <taxon>Pseudomonadati</taxon>
        <taxon>Pseudomonadota</taxon>
        <taxon>Alphaproteobacteria</taxon>
        <taxon>Hyphomicrobiales</taxon>
        <taxon>Phyllobacteriaceae</taxon>
        <taxon>Mesorhizobium</taxon>
    </lineage>
</organism>
<comment type="caution">
    <text evidence="1">The sequence shown here is derived from an EMBL/GenBank/DDBJ whole genome shotgun (WGS) entry which is preliminary data.</text>
</comment>
<name>A0ABV2I200_9HYPH</name>
<protein>
    <submittedName>
        <fullName evidence="1">Uncharacterized protein</fullName>
    </submittedName>
</protein>
<evidence type="ECO:0000313" key="1">
    <source>
        <dbReference type="EMBL" id="MET3596901.1"/>
    </source>
</evidence>
<dbReference type="Proteomes" id="UP001549036">
    <property type="component" value="Unassembled WGS sequence"/>
</dbReference>
<gene>
    <name evidence="1" type="ORF">ABID26_006325</name>
</gene>
<proteinExistence type="predicted"/>
<sequence>MVQKDHPLTVPPPLDNIALGIAGGHAALPRRGYHGPVMTLRGNISWVHEQYS</sequence>
<reference evidence="1 2" key="1">
    <citation type="submission" date="2024-06" db="EMBL/GenBank/DDBJ databases">
        <title>Genomic Encyclopedia of Type Strains, Phase IV (KMG-IV): sequencing the most valuable type-strain genomes for metagenomic binning, comparative biology and taxonomic classification.</title>
        <authorList>
            <person name="Goeker M."/>
        </authorList>
    </citation>
    <scope>NUCLEOTIDE SEQUENCE [LARGE SCALE GENOMIC DNA]</scope>
    <source>
        <strain evidence="1 2">DSM 29846</strain>
    </source>
</reference>
<keyword evidence="2" id="KW-1185">Reference proteome</keyword>
<dbReference type="EMBL" id="JBEPLM010000018">
    <property type="protein sequence ID" value="MET3596901.1"/>
    <property type="molecule type" value="Genomic_DNA"/>
</dbReference>
<evidence type="ECO:0000313" key="2">
    <source>
        <dbReference type="Proteomes" id="UP001549036"/>
    </source>
</evidence>
<accession>A0ABV2I200</accession>
<dbReference type="RefSeq" id="WP_354417505.1">
    <property type="nucleotide sequence ID" value="NZ_JBEPLM010000018.1"/>
</dbReference>